<accession>A0A378F759</accession>
<feature type="transmembrane region" description="Helical" evidence="1">
    <location>
        <begin position="12"/>
        <end position="37"/>
    </location>
</feature>
<feature type="transmembrane region" description="Helical" evidence="1">
    <location>
        <begin position="43"/>
        <end position="62"/>
    </location>
</feature>
<feature type="domain" description="Membrane-associated sensor" evidence="2">
    <location>
        <begin position="43"/>
        <end position="142"/>
    </location>
</feature>
<evidence type="ECO:0000313" key="3">
    <source>
        <dbReference type="EMBL" id="STW39620.1"/>
    </source>
</evidence>
<gene>
    <name evidence="3" type="ORF">NCTC9617_01145</name>
</gene>
<evidence type="ECO:0000256" key="1">
    <source>
        <dbReference type="SAM" id="Phobius"/>
    </source>
</evidence>
<dbReference type="AlphaFoldDB" id="A0A378F759"/>
<feature type="transmembrane region" description="Helical" evidence="1">
    <location>
        <begin position="74"/>
        <end position="97"/>
    </location>
</feature>
<dbReference type="InterPro" id="IPR033424">
    <property type="entry name" value="MASE4"/>
</dbReference>
<proteinExistence type="predicted"/>
<evidence type="ECO:0000259" key="2">
    <source>
        <dbReference type="Pfam" id="PF17158"/>
    </source>
</evidence>
<keyword evidence="1" id="KW-0812">Transmembrane</keyword>
<dbReference type="EMBL" id="UGNC01000004">
    <property type="protein sequence ID" value="STW39620.1"/>
    <property type="molecule type" value="Genomic_DNA"/>
</dbReference>
<reference evidence="3 4" key="1">
    <citation type="submission" date="2018-06" db="EMBL/GenBank/DDBJ databases">
        <authorList>
            <consortium name="Pathogen Informatics"/>
            <person name="Doyle S."/>
        </authorList>
    </citation>
    <scope>NUCLEOTIDE SEQUENCE [LARGE SCALE GENOMIC DNA]</scope>
    <source>
        <strain evidence="3 4">NCTC9617</strain>
    </source>
</reference>
<protein>
    <submittedName>
        <fullName evidence="3">Diguanylate cyclase</fullName>
    </submittedName>
</protein>
<keyword evidence="1" id="KW-0472">Membrane</keyword>
<organism evidence="3 4">
    <name type="scientific">Klebsiella pneumoniae</name>
    <dbReference type="NCBI Taxonomy" id="573"/>
    <lineage>
        <taxon>Bacteria</taxon>
        <taxon>Pseudomonadati</taxon>
        <taxon>Pseudomonadota</taxon>
        <taxon>Gammaproteobacteria</taxon>
        <taxon>Enterobacterales</taxon>
        <taxon>Enterobacteriaceae</taxon>
        <taxon>Klebsiella/Raoultella group</taxon>
        <taxon>Klebsiella</taxon>
        <taxon>Klebsiella pneumoniae complex</taxon>
    </lineage>
</organism>
<dbReference type="Proteomes" id="UP000255167">
    <property type="component" value="Unassembled WGS sequence"/>
</dbReference>
<feature type="transmembrane region" description="Helical" evidence="1">
    <location>
        <begin position="117"/>
        <end position="137"/>
    </location>
</feature>
<name>A0A378F759_KLEPN</name>
<evidence type="ECO:0000313" key="4">
    <source>
        <dbReference type="Proteomes" id="UP000255167"/>
    </source>
</evidence>
<keyword evidence="1" id="KW-1133">Transmembrane helix</keyword>
<dbReference type="Pfam" id="PF17158">
    <property type="entry name" value="MASE4"/>
    <property type="match status" value="1"/>
</dbReference>
<sequence length="160" mass="18233">MPEHVHHVVKRLILYICICLLAGVGISGMTAFFHTSFSSTSSILFPLLTSFLMVFHITIACFMGMKYWSSKRRLYLTPVSFGFACSALLMLGTLSSYPDWLTCNPAPVVNQMTPLSLFLPQYNDGCVIHVIYYFVLFSPAHQCNRGKHTFLHLQHVYFLR</sequence>